<reference evidence="1 2" key="1">
    <citation type="journal article" date="2014" name="J. Gen. Virol.">
        <title>Genome sequence of a crustacean iridovirus, IIV31, isolated from the pill bug, Armadillidium vulgare.</title>
        <authorList>
            <person name="Piegu B."/>
            <person name="Guizard S."/>
            <person name="Yeping T."/>
            <person name="Cruaud C."/>
            <person name="Asgari S."/>
            <person name="Bideshi D.K."/>
            <person name="Federici B.A."/>
            <person name="Bigot Y."/>
        </authorList>
    </citation>
    <scope>NUCLEOTIDE SEQUENCE [LARGE SCALE GENOMIC DNA]</scope>
</reference>
<dbReference type="RefSeq" id="YP_009046679.1">
    <property type="nucleotide sequence ID" value="NC_024451.1"/>
</dbReference>
<protein>
    <submittedName>
        <fullName evidence="1">Uncharacterized protein</fullName>
    </submittedName>
</protein>
<dbReference type="KEGG" id="vg:19738649"/>
<keyword evidence="2" id="KW-1185">Reference proteome</keyword>
<proteinExistence type="predicted"/>
<gene>
    <name evidence="1" type="primary">065R</name>
    <name evidence="1" type="ORF">IIV31_065R</name>
</gene>
<dbReference type="OrthoDB" id="19674at10239"/>
<accession>A0A068QK86</accession>
<name>A0A068QK86_9VIRU</name>
<evidence type="ECO:0000313" key="1">
    <source>
        <dbReference type="EMBL" id="CCV02437.1"/>
    </source>
</evidence>
<sequence>MEKPFQRIQAQNYATMGIYNQGSQIRVPTPATSGLYVVPVFGTYGYTSLTGERIGAPPSGSGYFTLGTAYGDCGTGLTGTPYVRSACL</sequence>
<dbReference type="Proteomes" id="UP000114278">
    <property type="component" value="Segment"/>
</dbReference>
<organism evidence="1 2">
    <name type="scientific">Armadillidium vulgare iridescent virus</name>
    <dbReference type="NCBI Taxonomy" id="72201"/>
    <lineage>
        <taxon>Viruses</taxon>
        <taxon>Varidnaviria</taxon>
        <taxon>Bamfordvirae</taxon>
        <taxon>Nucleocytoviricota</taxon>
        <taxon>Megaviricetes</taxon>
        <taxon>Pimascovirales</taxon>
        <taxon>Pimascovirales incertae sedis</taxon>
        <taxon>Iridoviridae</taxon>
        <taxon>Betairidovirinae</taxon>
        <taxon>Iridovirus</taxon>
        <taxon>Iridovirus armadillidium1</taxon>
        <taxon>Invertebrate iridescent virus 31</taxon>
    </lineage>
</organism>
<dbReference type="GeneID" id="19738649"/>
<evidence type="ECO:0000313" key="2">
    <source>
        <dbReference type="Proteomes" id="UP000114278"/>
    </source>
</evidence>
<dbReference type="EMBL" id="HF920637">
    <property type="protein sequence ID" value="CCV02437.1"/>
    <property type="molecule type" value="Genomic_DNA"/>
</dbReference>